<keyword evidence="1" id="KW-0472">Membrane</keyword>
<evidence type="ECO:0000313" key="3">
    <source>
        <dbReference type="Proteomes" id="UP000706039"/>
    </source>
</evidence>
<feature type="transmembrane region" description="Helical" evidence="1">
    <location>
        <begin position="60"/>
        <end position="80"/>
    </location>
</feature>
<comment type="caution">
    <text evidence="2">The sequence shown here is derived from an EMBL/GenBank/DDBJ whole genome shotgun (WGS) entry which is preliminary data.</text>
</comment>
<feature type="transmembrane region" description="Helical" evidence="1">
    <location>
        <begin position="293"/>
        <end position="312"/>
    </location>
</feature>
<accession>A0ABS7PR09</accession>
<dbReference type="Pfam" id="PF05684">
    <property type="entry name" value="DUF819"/>
    <property type="match status" value="1"/>
</dbReference>
<feature type="transmembrane region" description="Helical" evidence="1">
    <location>
        <begin position="152"/>
        <end position="179"/>
    </location>
</feature>
<dbReference type="RefSeq" id="WP_222990797.1">
    <property type="nucleotide sequence ID" value="NZ_JAINVV010000007.1"/>
</dbReference>
<keyword evidence="3" id="KW-1185">Reference proteome</keyword>
<reference evidence="2 3" key="1">
    <citation type="submission" date="2021-08" db="EMBL/GenBank/DDBJ databases">
        <authorList>
            <person name="Tuo L."/>
        </authorList>
    </citation>
    <scope>NUCLEOTIDE SEQUENCE [LARGE SCALE GENOMIC DNA]</scope>
    <source>
        <strain evidence="2 3">JCM 31229</strain>
    </source>
</reference>
<sequence>MPLIAADNVQLLSALLIALAFLGFWADGHRILKRTSGVLWVIVGGMALSNFKIVPFEAPAYDFVFSVIVPAAIPLFLFKANIRKIVRETGKLLIIFLLGSVTVMIGSTVAFLLIDLGPLGAKVAGVYTGGWIGGAVALVAVADAVELTKTDFAAAISASSPVSVLGLITLVSIPAIGFIRRAIPTRFDTVETESVDAKADGPPPFRPVEIAGLLALSLSICAVAHMIAVRFGIEHYSILVVTLISLAIANLFPRQMERFRADFDLGMLLMYVFFACIGMTTNALAFIDNALPMFVFGVIVLAVHFILILGAAKLFRIDLAEAVIASAANVVGPAPAAAIASARGWYALVTPGVMCAIFGKAIGTFIGVGVTMLLS</sequence>
<name>A0ABS7PR09_9SPHN</name>
<feature type="transmembrane region" description="Helical" evidence="1">
    <location>
        <begin position="345"/>
        <end position="374"/>
    </location>
</feature>
<keyword evidence="1" id="KW-1133">Transmembrane helix</keyword>
<organism evidence="2 3">
    <name type="scientific">Sphingomonas colocasiae</name>
    <dbReference type="NCBI Taxonomy" id="1848973"/>
    <lineage>
        <taxon>Bacteria</taxon>
        <taxon>Pseudomonadati</taxon>
        <taxon>Pseudomonadota</taxon>
        <taxon>Alphaproteobacteria</taxon>
        <taxon>Sphingomonadales</taxon>
        <taxon>Sphingomonadaceae</taxon>
        <taxon>Sphingomonas</taxon>
    </lineage>
</organism>
<keyword evidence="1" id="KW-0812">Transmembrane</keyword>
<evidence type="ECO:0000256" key="1">
    <source>
        <dbReference type="SAM" id="Phobius"/>
    </source>
</evidence>
<feature type="transmembrane region" description="Helical" evidence="1">
    <location>
        <begin position="265"/>
        <end position="287"/>
    </location>
</feature>
<dbReference type="EMBL" id="JAINVV010000007">
    <property type="protein sequence ID" value="MBY8823686.1"/>
    <property type="molecule type" value="Genomic_DNA"/>
</dbReference>
<proteinExistence type="predicted"/>
<protein>
    <submittedName>
        <fullName evidence="2">DUF819 family protein</fullName>
    </submittedName>
</protein>
<feature type="transmembrane region" description="Helical" evidence="1">
    <location>
        <begin position="235"/>
        <end position="253"/>
    </location>
</feature>
<evidence type="ECO:0000313" key="2">
    <source>
        <dbReference type="EMBL" id="MBY8823686.1"/>
    </source>
</evidence>
<gene>
    <name evidence="2" type="ORF">K7G82_15380</name>
</gene>
<feature type="transmembrane region" description="Helical" evidence="1">
    <location>
        <begin position="37"/>
        <end position="54"/>
    </location>
</feature>
<dbReference type="InterPro" id="IPR008537">
    <property type="entry name" value="DUF819"/>
</dbReference>
<feature type="transmembrane region" description="Helical" evidence="1">
    <location>
        <begin position="6"/>
        <end position="25"/>
    </location>
</feature>
<feature type="transmembrane region" description="Helical" evidence="1">
    <location>
        <begin position="92"/>
        <end position="114"/>
    </location>
</feature>
<dbReference type="PANTHER" id="PTHR34289">
    <property type="entry name" value="PROTEIN, PUTATIVE (DUF819)-RELATED"/>
    <property type="match status" value="1"/>
</dbReference>
<feature type="transmembrane region" description="Helical" evidence="1">
    <location>
        <begin position="319"/>
        <end position="339"/>
    </location>
</feature>
<dbReference type="Proteomes" id="UP000706039">
    <property type="component" value="Unassembled WGS sequence"/>
</dbReference>
<dbReference type="PANTHER" id="PTHR34289:SF8">
    <property type="entry name" value="DUF819 DOMAIN-CONTAINING PROTEIN"/>
    <property type="match status" value="1"/>
</dbReference>